<dbReference type="GO" id="GO:0061630">
    <property type="term" value="F:ubiquitin protein ligase activity"/>
    <property type="evidence" value="ECO:0000318"/>
    <property type="project" value="GO_Central"/>
</dbReference>
<dbReference type="InterPro" id="IPR003961">
    <property type="entry name" value="FN3_dom"/>
</dbReference>
<dbReference type="InterPro" id="IPR000315">
    <property type="entry name" value="Znf_B-box"/>
</dbReference>
<gene>
    <name evidence="10" type="primary">TRIM42</name>
</gene>
<evidence type="ECO:0000259" key="7">
    <source>
        <dbReference type="PROSITE" id="PS50119"/>
    </source>
</evidence>
<dbReference type="OrthoDB" id="5800423at2759"/>
<dbReference type="PANTHER" id="PTHR25462">
    <property type="entry name" value="BONUS, ISOFORM C-RELATED"/>
    <property type="match status" value="1"/>
</dbReference>
<reference evidence="10" key="2">
    <citation type="submission" date="2025-08" db="UniProtKB">
        <authorList>
            <consortium name="Ensembl"/>
        </authorList>
    </citation>
    <scope>IDENTIFICATION</scope>
</reference>
<feature type="domain" description="RING-type" evidence="6">
    <location>
        <begin position="145"/>
        <end position="191"/>
    </location>
</feature>
<evidence type="ECO:0000256" key="4">
    <source>
        <dbReference type="ARBA" id="ARBA00023054"/>
    </source>
</evidence>
<dbReference type="STRING" id="13616.ENSMODP00000023214"/>
<dbReference type="SUPFAM" id="SSF49265">
    <property type="entry name" value="Fibronectin type III"/>
    <property type="match status" value="1"/>
</dbReference>
<dbReference type="InterPro" id="IPR042765">
    <property type="entry name" value="TRIM42_RING-HC"/>
</dbReference>
<dbReference type="SMART" id="SM00336">
    <property type="entry name" value="BBOX"/>
    <property type="match status" value="2"/>
</dbReference>
<dbReference type="Pfam" id="PF22586">
    <property type="entry name" value="ANCHR-like_BBOX"/>
    <property type="match status" value="1"/>
</dbReference>
<evidence type="ECO:0000256" key="1">
    <source>
        <dbReference type="ARBA" id="ARBA00022723"/>
    </source>
</evidence>
<dbReference type="Ensembl" id="ENSMODT00000023628.4">
    <property type="protein sequence ID" value="ENSMODP00000023214.3"/>
    <property type="gene ID" value="ENSMODG00000018613.4"/>
</dbReference>
<dbReference type="SMART" id="SM00060">
    <property type="entry name" value="FN3"/>
    <property type="match status" value="1"/>
</dbReference>
<dbReference type="Proteomes" id="UP000002280">
    <property type="component" value="Chromosome 4"/>
</dbReference>
<dbReference type="GO" id="GO:0060340">
    <property type="term" value="P:positive regulation of type I interferon-mediated signaling pathway"/>
    <property type="evidence" value="ECO:0000318"/>
    <property type="project" value="GO_Central"/>
</dbReference>
<dbReference type="CDD" id="cd19782">
    <property type="entry name" value="Bbox2_TRIM42_C-III"/>
    <property type="match status" value="1"/>
</dbReference>
<dbReference type="AlphaFoldDB" id="F7BPR2"/>
<dbReference type="InterPro" id="IPR047153">
    <property type="entry name" value="TRIM45/56/19-like"/>
</dbReference>
<dbReference type="FunCoup" id="F7BPR2">
    <property type="interactions" value="45"/>
</dbReference>
<evidence type="ECO:0000313" key="10">
    <source>
        <dbReference type="Ensembl" id="ENSMODP00000023214.3"/>
    </source>
</evidence>
<evidence type="ECO:0000313" key="11">
    <source>
        <dbReference type="Proteomes" id="UP000002280"/>
    </source>
</evidence>
<feature type="domain" description="B box-type" evidence="7">
    <location>
        <begin position="232"/>
        <end position="279"/>
    </location>
</feature>
<dbReference type="PANTHER" id="PTHR25462:SF299">
    <property type="entry name" value="E3 UBIQUITIN-PROTEIN LIGASE TRIM56"/>
    <property type="match status" value="1"/>
</dbReference>
<dbReference type="Bgee" id="ENSMODG00000018613">
    <property type="expression patterns" value="Expressed in testis and 2 other cell types or tissues"/>
</dbReference>
<dbReference type="HOGENOM" id="CLU_023245_0_0_1"/>
<dbReference type="PROSITE" id="PS00518">
    <property type="entry name" value="ZF_RING_1"/>
    <property type="match status" value="1"/>
</dbReference>
<dbReference type="PROSITE" id="PS50119">
    <property type="entry name" value="ZF_BBOX"/>
    <property type="match status" value="2"/>
</dbReference>
<feature type="domain" description="B box-type" evidence="7">
    <location>
        <begin position="284"/>
        <end position="325"/>
    </location>
</feature>
<dbReference type="InterPro" id="IPR013783">
    <property type="entry name" value="Ig-like_fold"/>
</dbReference>
<keyword evidence="3" id="KW-0862">Zinc</keyword>
<feature type="domain" description="Fibronectin type-III" evidence="8">
    <location>
        <begin position="606"/>
        <end position="703"/>
    </location>
</feature>
<feature type="domain" description="COS" evidence="9">
    <location>
        <begin position="433"/>
        <end position="491"/>
    </location>
</feature>
<dbReference type="CDD" id="cd00063">
    <property type="entry name" value="FN3"/>
    <property type="match status" value="1"/>
</dbReference>
<reference evidence="10 11" key="1">
    <citation type="journal article" date="2007" name="Nature">
        <title>Genome of the marsupial Monodelphis domestica reveals innovation in non-coding sequences.</title>
        <authorList>
            <person name="Mikkelsen T.S."/>
            <person name="Wakefield M.J."/>
            <person name="Aken B."/>
            <person name="Amemiya C.T."/>
            <person name="Chang J.L."/>
            <person name="Duke S."/>
            <person name="Garber M."/>
            <person name="Gentles A.J."/>
            <person name="Goodstadt L."/>
            <person name="Heger A."/>
            <person name="Jurka J."/>
            <person name="Kamal M."/>
            <person name="Mauceli E."/>
            <person name="Searle S.M."/>
            <person name="Sharpe T."/>
            <person name="Baker M.L."/>
            <person name="Batzer M.A."/>
            <person name="Benos P.V."/>
            <person name="Belov K."/>
            <person name="Clamp M."/>
            <person name="Cook A."/>
            <person name="Cuff J."/>
            <person name="Das R."/>
            <person name="Davidow L."/>
            <person name="Deakin J.E."/>
            <person name="Fazzari M.J."/>
            <person name="Glass J.L."/>
            <person name="Grabherr M."/>
            <person name="Greally J.M."/>
            <person name="Gu W."/>
            <person name="Hore T.A."/>
            <person name="Huttley G.A."/>
            <person name="Kleber M."/>
            <person name="Jirtle R.L."/>
            <person name="Koina E."/>
            <person name="Lee J.T."/>
            <person name="Mahony S."/>
            <person name="Marra M.A."/>
            <person name="Miller R.D."/>
            <person name="Nicholls R.D."/>
            <person name="Oda M."/>
            <person name="Papenfuss A.T."/>
            <person name="Parra Z.E."/>
            <person name="Pollock D.D."/>
            <person name="Ray D.A."/>
            <person name="Schein J.E."/>
            <person name="Speed T.P."/>
            <person name="Thompson K."/>
            <person name="VandeBerg J.L."/>
            <person name="Wade C.M."/>
            <person name="Walker J.A."/>
            <person name="Waters P.D."/>
            <person name="Webber C."/>
            <person name="Weidman J.R."/>
            <person name="Xie X."/>
            <person name="Zody M.C."/>
            <person name="Baldwin J."/>
            <person name="Abdouelleil A."/>
            <person name="Abdulkadir J."/>
            <person name="Abebe A."/>
            <person name="Abera B."/>
            <person name="Abreu J."/>
            <person name="Acer S.C."/>
            <person name="Aftuck L."/>
            <person name="Alexander A."/>
            <person name="An P."/>
            <person name="Anderson E."/>
            <person name="Anderson S."/>
            <person name="Arachi H."/>
            <person name="Azer M."/>
            <person name="Bachantsang P."/>
            <person name="Barry A."/>
            <person name="Bayul T."/>
            <person name="Berlin A."/>
            <person name="Bessette D."/>
            <person name="Bloom T."/>
            <person name="Bloom T."/>
            <person name="Boguslavskiy L."/>
            <person name="Bonnet C."/>
            <person name="Boukhgalter B."/>
            <person name="Bourzgui I."/>
            <person name="Brown A."/>
            <person name="Cahill P."/>
            <person name="Channer S."/>
            <person name="Cheshatsang Y."/>
            <person name="Chuda L."/>
            <person name="Citroen M."/>
            <person name="Collymore A."/>
            <person name="Cooke P."/>
            <person name="Costello M."/>
            <person name="D'Aco K."/>
            <person name="Daza R."/>
            <person name="De Haan G."/>
            <person name="DeGray S."/>
            <person name="DeMaso C."/>
            <person name="Dhargay N."/>
            <person name="Dooley K."/>
            <person name="Dooley E."/>
            <person name="Doricent M."/>
            <person name="Dorje P."/>
            <person name="Dorjee K."/>
            <person name="Dupes A."/>
            <person name="Elong R."/>
            <person name="Falk J."/>
            <person name="Farina A."/>
            <person name="Faro S."/>
            <person name="Ferguson D."/>
            <person name="Fisher S."/>
            <person name="Foley C.D."/>
            <person name="Franke A."/>
            <person name="Friedrich D."/>
            <person name="Gadbois L."/>
            <person name="Gearin G."/>
            <person name="Gearin C.R."/>
            <person name="Giannoukos G."/>
            <person name="Goode T."/>
            <person name="Graham J."/>
            <person name="Grandbois E."/>
            <person name="Grewal S."/>
            <person name="Gyaltsen K."/>
            <person name="Hafez N."/>
            <person name="Hagos B."/>
            <person name="Hall J."/>
            <person name="Henson C."/>
            <person name="Hollinger A."/>
            <person name="Honan T."/>
            <person name="Huard M.D."/>
            <person name="Hughes L."/>
            <person name="Hurhula B."/>
            <person name="Husby M.E."/>
            <person name="Kamat A."/>
            <person name="Kanga B."/>
            <person name="Kashin S."/>
            <person name="Khazanovich D."/>
            <person name="Kisner P."/>
            <person name="Lance K."/>
            <person name="Lara M."/>
            <person name="Lee W."/>
            <person name="Lennon N."/>
            <person name="Letendre F."/>
            <person name="LeVine R."/>
            <person name="Lipovsky A."/>
            <person name="Liu X."/>
            <person name="Liu J."/>
            <person name="Liu S."/>
            <person name="Lokyitsang T."/>
            <person name="Lokyitsang Y."/>
            <person name="Lubonja R."/>
            <person name="Lui A."/>
            <person name="MacDonald P."/>
            <person name="Magnisalis V."/>
            <person name="Maru K."/>
            <person name="Matthews C."/>
            <person name="McCusker W."/>
            <person name="McDonough S."/>
            <person name="Mehta T."/>
            <person name="Meldrim J."/>
            <person name="Meneus L."/>
            <person name="Mihai O."/>
            <person name="Mihalev A."/>
            <person name="Mihova T."/>
            <person name="Mittelman R."/>
            <person name="Mlenga V."/>
            <person name="Montmayeur A."/>
            <person name="Mulrain L."/>
            <person name="Navidi A."/>
            <person name="Naylor J."/>
            <person name="Negash T."/>
            <person name="Nguyen T."/>
            <person name="Nguyen N."/>
            <person name="Nicol R."/>
            <person name="Norbu C."/>
            <person name="Norbu N."/>
            <person name="Novod N."/>
            <person name="O'Neill B."/>
            <person name="Osman S."/>
            <person name="Markiewicz E."/>
            <person name="Oyono O.L."/>
            <person name="Patti C."/>
            <person name="Phunkhang P."/>
            <person name="Pierre F."/>
            <person name="Priest M."/>
            <person name="Raghuraman S."/>
            <person name="Rege F."/>
            <person name="Reyes R."/>
            <person name="Rise C."/>
            <person name="Rogov P."/>
            <person name="Ross K."/>
            <person name="Ryan E."/>
            <person name="Settipalli S."/>
            <person name="Shea T."/>
            <person name="Sherpa N."/>
            <person name="Shi L."/>
            <person name="Shih D."/>
            <person name="Sparrow T."/>
            <person name="Spaulding J."/>
            <person name="Stalker J."/>
            <person name="Stange-Thomann N."/>
            <person name="Stavropoulos S."/>
            <person name="Stone C."/>
            <person name="Strader C."/>
            <person name="Tesfaye S."/>
            <person name="Thomson T."/>
            <person name="Thoulutsang Y."/>
            <person name="Thoulutsang D."/>
            <person name="Topham K."/>
            <person name="Topping I."/>
            <person name="Tsamla T."/>
            <person name="Vassiliev H."/>
            <person name="Vo A."/>
            <person name="Wangchuk T."/>
            <person name="Wangdi T."/>
            <person name="Weiand M."/>
            <person name="Wilkinson J."/>
            <person name="Wilson A."/>
            <person name="Yadav S."/>
            <person name="Young G."/>
            <person name="Yu Q."/>
            <person name="Zembek L."/>
            <person name="Zhong D."/>
            <person name="Zimmer A."/>
            <person name="Zwirko Z."/>
            <person name="Jaffe D.B."/>
            <person name="Alvarez P."/>
            <person name="Brockman W."/>
            <person name="Butler J."/>
            <person name="Chin C."/>
            <person name="Gnerre S."/>
            <person name="MacCallum I."/>
            <person name="Graves J.A."/>
            <person name="Ponting C.P."/>
            <person name="Breen M."/>
            <person name="Samollow P.B."/>
            <person name="Lander E.S."/>
            <person name="Lindblad-Toh K."/>
        </authorList>
    </citation>
    <scope>NUCLEOTIDE SEQUENCE [LARGE SCALE GENOMIC DNA]</scope>
</reference>
<dbReference type="OMA" id="FGNQQIY"/>
<dbReference type="eggNOG" id="KOG2177">
    <property type="taxonomic scope" value="Eukaryota"/>
</dbReference>
<dbReference type="KEGG" id="mdo:100025054"/>
<name>F7BPR2_MONDO</name>
<dbReference type="InterPro" id="IPR013083">
    <property type="entry name" value="Znf_RING/FYVE/PHD"/>
</dbReference>
<dbReference type="SUPFAM" id="SSF57850">
    <property type="entry name" value="RING/U-box"/>
    <property type="match status" value="1"/>
</dbReference>
<dbReference type="PROSITE" id="PS50853">
    <property type="entry name" value="FN3"/>
    <property type="match status" value="1"/>
</dbReference>
<dbReference type="InterPro" id="IPR017907">
    <property type="entry name" value="Znf_RING_CS"/>
</dbReference>
<dbReference type="InterPro" id="IPR001841">
    <property type="entry name" value="Znf_RING"/>
</dbReference>
<dbReference type="InterPro" id="IPR017903">
    <property type="entry name" value="COS_domain"/>
</dbReference>
<dbReference type="GO" id="GO:0008270">
    <property type="term" value="F:zinc ion binding"/>
    <property type="evidence" value="ECO:0007669"/>
    <property type="project" value="UniProtKB-KW"/>
</dbReference>
<dbReference type="GeneID" id="100025054"/>
<dbReference type="Pfam" id="PF00643">
    <property type="entry name" value="zf-B_box"/>
    <property type="match status" value="1"/>
</dbReference>
<dbReference type="Gene3D" id="2.60.40.10">
    <property type="entry name" value="Immunoglobulins"/>
    <property type="match status" value="1"/>
</dbReference>
<dbReference type="GeneTree" id="ENSGT00530000064220"/>
<dbReference type="Gene3D" id="3.30.40.10">
    <property type="entry name" value="Zinc/RING finger domain, C3HC4 (zinc finger)"/>
    <property type="match status" value="1"/>
</dbReference>
<dbReference type="InterPro" id="IPR036116">
    <property type="entry name" value="FN3_sf"/>
</dbReference>
<dbReference type="SUPFAM" id="SSF57845">
    <property type="entry name" value="B-box zinc-binding domain"/>
    <property type="match status" value="1"/>
</dbReference>
<sequence>MEEPMCILSPCCPWERIIPKECMCPSMKFLLTTERNCSCFPCPYDEDSAYQFCHCTCSDYPNCHWCCCACANDPVWKCCCVCPRGSSGFRFYPWHLGQKREIYTKDQPRLLTSALNSRFFQMNSTDSCDYLLKLPKGNLVNHLVCPLCKKLRMHSYILPCQHCICQVCLKKVQEAAEITEIFTIIACPVCHSTHCLHKTDKVLLPEHYLRNRLAKRFMQENNIPTWRFDPASKPVFCQLCKNNRLAVKYCTTCNMNFCSECLRTQHMGVTMQDHFFMDVSSQEKIEKHCIYHPNNKLIEYCKTDNELLCGLCKSIYHEGHDSLPMVEASSQLSAALFSAMARFKTARHEIDNDLIEFSILKNSVKFQKDQKRKEIRSGFIRLRHILQEKEKACMEQMEKLEGNRQKEINKYVCTTTLKIKTMDGLLDFCKEALKETSQVAFLQSAKSLVDQIDNGLRNIYRPDPLLKADCTVALQLNFLELANALNSLFPNRQKEAGDSPPSPYPMHPEMMISRKVTFSTQNFTGRPICQRSCSSQSVHSNPPNQGKTFLEAYGRTQSIPTSKGPEGYSTYWATPHESTWGADPSKIQTYSSFHNWYITHEGNLKVPGLIAIYQTLVYPRAAKIYWTCPTEDVDSFEMEFYELSICSNNIRTELCGHIQDIMQQNLELHNLTPGTEYLFKVRAVNDNGPGEWSDMCKVVTPDGRGKPRAKWGLLKNIQSVLLKRS</sequence>
<dbReference type="GO" id="GO:0005654">
    <property type="term" value="C:nucleoplasm"/>
    <property type="evidence" value="ECO:0000318"/>
    <property type="project" value="GO_Central"/>
</dbReference>
<evidence type="ECO:0000256" key="5">
    <source>
        <dbReference type="PROSITE-ProRule" id="PRU00024"/>
    </source>
</evidence>
<evidence type="ECO:0000259" key="8">
    <source>
        <dbReference type="PROSITE" id="PS50853"/>
    </source>
</evidence>
<protein>
    <submittedName>
        <fullName evidence="10">Tripartite motif containing 42</fullName>
    </submittedName>
</protein>
<organism evidence="10 11">
    <name type="scientific">Monodelphis domestica</name>
    <name type="common">Gray short-tailed opossum</name>
    <dbReference type="NCBI Taxonomy" id="13616"/>
    <lineage>
        <taxon>Eukaryota</taxon>
        <taxon>Metazoa</taxon>
        <taxon>Chordata</taxon>
        <taxon>Craniata</taxon>
        <taxon>Vertebrata</taxon>
        <taxon>Euteleostomi</taxon>
        <taxon>Mammalia</taxon>
        <taxon>Metatheria</taxon>
        <taxon>Didelphimorphia</taxon>
        <taxon>Didelphidae</taxon>
        <taxon>Monodelphis</taxon>
    </lineage>
</organism>
<evidence type="ECO:0000256" key="2">
    <source>
        <dbReference type="ARBA" id="ARBA00022771"/>
    </source>
</evidence>
<dbReference type="GO" id="GO:0045087">
    <property type="term" value="P:innate immune response"/>
    <property type="evidence" value="ECO:0000318"/>
    <property type="project" value="GO_Central"/>
</dbReference>
<keyword evidence="2 5" id="KW-0863">Zinc-finger</keyword>
<dbReference type="Gene3D" id="4.10.830.40">
    <property type="match status" value="1"/>
</dbReference>
<proteinExistence type="predicted"/>
<dbReference type="PROSITE" id="PS51262">
    <property type="entry name" value="COS"/>
    <property type="match status" value="1"/>
</dbReference>
<reference evidence="10" key="3">
    <citation type="submission" date="2025-09" db="UniProtKB">
        <authorList>
            <consortium name="Ensembl"/>
        </authorList>
    </citation>
    <scope>IDENTIFICATION</scope>
</reference>
<evidence type="ECO:0000256" key="3">
    <source>
        <dbReference type="ARBA" id="ARBA00022833"/>
    </source>
</evidence>
<evidence type="ECO:0000259" key="6">
    <source>
        <dbReference type="PROSITE" id="PS50089"/>
    </source>
</evidence>
<dbReference type="Pfam" id="PF00041">
    <property type="entry name" value="fn3"/>
    <property type="match status" value="1"/>
</dbReference>
<dbReference type="InParanoid" id="F7BPR2"/>
<dbReference type="CTD" id="287015"/>
<keyword evidence="1" id="KW-0479">Metal-binding</keyword>
<keyword evidence="11" id="KW-1185">Reference proteome</keyword>
<dbReference type="PROSITE" id="PS50089">
    <property type="entry name" value="ZF_RING_2"/>
    <property type="match status" value="1"/>
</dbReference>
<dbReference type="Gene3D" id="3.30.160.60">
    <property type="entry name" value="Classic Zinc Finger"/>
    <property type="match status" value="1"/>
</dbReference>
<evidence type="ECO:0000259" key="9">
    <source>
        <dbReference type="PROSITE" id="PS51262"/>
    </source>
</evidence>
<dbReference type="CDD" id="cd16578">
    <property type="entry name" value="RING-HC_TRIM42_C-III"/>
    <property type="match status" value="1"/>
</dbReference>
<keyword evidence="4" id="KW-0175">Coiled coil</keyword>
<accession>F7BPR2</accession>